<reference evidence="1 2" key="1">
    <citation type="submission" date="2016-05" db="EMBL/GenBank/DDBJ databases">
        <title>Genome sequencing reveals origins of a unique bacterial endosymbiosis in the earliest lineages of terrestrial Fungi.</title>
        <authorList>
            <consortium name="DOE Joint Genome Institute"/>
            <person name="Uehling J."/>
            <person name="Gryganskyi A."/>
            <person name="Hameed K."/>
            <person name="Tschaplinski T."/>
            <person name="Misztal P."/>
            <person name="Wu S."/>
            <person name="Desiro A."/>
            <person name="Vande Pol N."/>
            <person name="Du Z.-Y."/>
            <person name="Zienkiewicz A."/>
            <person name="Zienkiewicz K."/>
            <person name="Morin E."/>
            <person name="Tisserant E."/>
            <person name="Splivallo R."/>
            <person name="Hainaut M."/>
            <person name="Henrissat B."/>
            <person name="Ohm R."/>
            <person name="Kuo A."/>
            <person name="Yan J."/>
            <person name="Lipzen A."/>
            <person name="Nolan M."/>
            <person name="Labutti K."/>
            <person name="Barry K."/>
            <person name="Goldstein A."/>
            <person name="Labbe J."/>
            <person name="Schadt C."/>
            <person name="Tuskan G."/>
            <person name="Grigoriev I."/>
            <person name="Martin F."/>
            <person name="Vilgalys R."/>
            <person name="Bonito G."/>
        </authorList>
    </citation>
    <scope>NUCLEOTIDE SEQUENCE [LARGE SCALE GENOMIC DNA]</scope>
    <source>
        <strain evidence="1 2">AG-77</strain>
    </source>
</reference>
<dbReference type="STRING" id="1314771.A0A197JE46"/>
<dbReference type="EMBL" id="KV442124">
    <property type="protein sequence ID" value="OAQ23278.1"/>
    <property type="molecule type" value="Genomic_DNA"/>
</dbReference>
<organism evidence="1 2">
    <name type="scientific">Linnemannia elongata AG-77</name>
    <dbReference type="NCBI Taxonomy" id="1314771"/>
    <lineage>
        <taxon>Eukaryota</taxon>
        <taxon>Fungi</taxon>
        <taxon>Fungi incertae sedis</taxon>
        <taxon>Mucoromycota</taxon>
        <taxon>Mortierellomycotina</taxon>
        <taxon>Mortierellomycetes</taxon>
        <taxon>Mortierellales</taxon>
        <taxon>Mortierellaceae</taxon>
        <taxon>Linnemannia</taxon>
    </lineage>
</organism>
<dbReference type="AlphaFoldDB" id="A0A197JE46"/>
<accession>A0A197JE46</accession>
<dbReference type="OrthoDB" id="2393881at2759"/>
<evidence type="ECO:0000313" key="2">
    <source>
        <dbReference type="Proteomes" id="UP000078512"/>
    </source>
</evidence>
<keyword evidence="2" id="KW-1185">Reference proteome</keyword>
<evidence type="ECO:0008006" key="3">
    <source>
        <dbReference type="Google" id="ProtNLM"/>
    </source>
</evidence>
<dbReference type="Proteomes" id="UP000078512">
    <property type="component" value="Unassembled WGS sequence"/>
</dbReference>
<name>A0A197JE46_9FUNG</name>
<sequence>MLVDMGVAKRIHEVNCIGLDGGYPLHIPKLLEKEQDLDTRNFCFPIRKRNGQPLDEDEATFNTMFVGFRSMVENTLGELRFTFAKFNHKDAIPVLQNSEVETVQNRLQNGSELQELQNAFLGMDMSEDDEEL</sequence>
<proteinExistence type="predicted"/>
<protein>
    <recommendedName>
        <fullName evidence="3">DDE Tnp4 domain-containing protein</fullName>
    </recommendedName>
</protein>
<evidence type="ECO:0000313" key="1">
    <source>
        <dbReference type="EMBL" id="OAQ23278.1"/>
    </source>
</evidence>
<gene>
    <name evidence="1" type="ORF">K457DRAFT_25180</name>
</gene>